<evidence type="ECO:0000256" key="3">
    <source>
        <dbReference type="SAM" id="MobiDB-lite"/>
    </source>
</evidence>
<keyword evidence="2" id="KW-0472">Membrane</keyword>
<dbReference type="STRING" id="35608.A0A2U1Q0N4"/>
<feature type="compositionally biased region" description="Polar residues" evidence="3">
    <location>
        <begin position="16"/>
        <end position="26"/>
    </location>
</feature>
<keyword evidence="2" id="KW-0961">Cell wall biogenesis/degradation</keyword>
<dbReference type="GO" id="GO:0035252">
    <property type="term" value="F:UDP-xylosyltransferase activity"/>
    <property type="evidence" value="ECO:0007669"/>
    <property type="project" value="TreeGrafter"/>
</dbReference>
<dbReference type="SUPFAM" id="SSF53448">
    <property type="entry name" value="Nucleotide-diphospho-sugar transferases"/>
    <property type="match status" value="1"/>
</dbReference>
<dbReference type="Pfam" id="PF03407">
    <property type="entry name" value="Nucleotid_trans"/>
    <property type="match status" value="1"/>
</dbReference>
<keyword evidence="2 5" id="KW-0808">Transferase</keyword>
<organism evidence="5 6">
    <name type="scientific">Artemisia annua</name>
    <name type="common">Sweet wormwood</name>
    <dbReference type="NCBI Taxonomy" id="35608"/>
    <lineage>
        <taxon>Eukaryota</taxon>
        <taxon>Viridiplantae</taxon>
        <taxon>Streptophyta</taxon>
        <taxon>Embryophyta</taxon>
        <taxon>Tracheophyta</taxon>
        <taxon>Spermatophyta</taxon>
        <taxon>Magnoliopsida</taxon>
        <taxon>eudicotyledons</taxon>
        <taxon>Gunneridae</taxon>
        <taxon>Pentapetalae</taxon>
        <taxon>asterids</taxon>
        <taxon>campanulids</taxon>
        <taxon>Asterales</taxon>
        <taxon>Asteraceae</taxon>
        <taxon>Asteroideae</taxon>
        <taxon>Anthemideae</taxon>
        <taxon>Artemisiinae</taxon>
        <taxon>Artemisia</taxon>
    </lineage>
</organism>
<dbReference type="PANTHER" id="PTHR47032:SF1">
    <property type="entry name" value="UDP-D-XYLOSE:L-FUCOSE ALPHA-1,3-D-XYLOSYLTRANSFERASE-RELATED"/>
    <property type="match status" value="1"/>
</dbReference>
<feature type="transmembrane region" description="Helical" evidence="2">
    <location>
        <begin position="40"/>
        <end position="58"/>
    </location>
</feature>
<gene>
    <name evidence="5" type="ORF">CTI12_AA007980</name>
</gene>
<evidence type="ECO:0000313" key="5">
    <source>
        <dbReference type="EMBL" id="PWA91591.1"/>
    </source>
</evidence>
<dbReference type="InterPro" id="IPR052636">
    <property type="entry name" value="UDP-D-xylose:L-fucose_XylT"/>
</dbReference>
<evidence type="ECO:0000313" key="6">
    <source>
        <dbReference type="Proteomes" id="UP000245207"/>
    </source>
</evidence>
<accession>A0A2U1Q0N4</accession>
<keyword evidence="2" id="KW-0328">Glycosyltransferase</keyword>
<keyword evidence="2" id="KW-0735">Signal-anchor</keyword>
<keyword evidence="2" id="KW-0333">Golgi apparatus</keyword>
<evidence type="ECO:0000256" key="2">
    <source>
        <dbReference type="RuleBase" id="RU363055"/>
    </source>
</evidence>
<proteinExistence type="inferred from homology"/>
<comment type="subcellular location">
    <subcellularLocation>
        <location evidence="2">Golgi apparatus membrane</location>
        <topology evidence="2">Single-pass type II membrane protein</topology>
    </subcellularLocation>
</comment>
<evidence type="ECO:0000259" key="4">
    <source>
        <dbReference type="Pfam" id="PF03407"/>
    </source>
</evidence>
<dbReference type="InterPro" id="IPR029044">
    <property type="entry name" value="Nucleotide-diphossugar_trans"/>
</dbReference>
<protein>
    <recommendedName>
        <fullName evidence="2">Glycosyltransferase</fullName>
        <ecNumber evidence="2">2.4.2.-</ecNumber>
    </recommendedName>
</protein>
<feature type="region of interest" description="Disordered" evidence="3">
    <location>
        <begin position="1"/>
        <end position="26"/>
    </location>
</feature>
<dbReference type="EMBL" id="PKPP01000534">
    <property type="protein sequence ID" value="PWA91591.1"/>
    <property type="molecule type" value="Genomic_DNA"/>
</dbReference>
<dbReference type="PANTHER" id="PTHR47032">
    <property type="entry name" value="UDP-D-XYLOSE:L-FUCOSE ALPHA-1,3-D-XYLOSYLTRANSFERASE-RELATED"/>
    <property type="match status" value="1"/>
</dbReference>
<dbReference type="AlphaFoldDB" id="A0A2U1Q0N4"/>
<dbReference type="Proteomes" id="UP000245207">
    <property type="component" value="Unassembled WGS sequence"/>
</dbReference>
<dbReference type="OrthoDB" id="540503at2759"/>
<dbReference type="InterPro" id="IPR005069">
    <property type="entry name" value="Nucl-diP-sugar_transferase"/>
</dbReference>
<reference evidence="5 6" key="1">
    <citation type="journal article" date="2018" name="Mol. Plant">
        <title>The genome of Artemisia annua provides insight into the evolution of Asteraceae family and artemisinin biosynthesis.</title>
        <authorList>
            <person name="Shen Q."/>
            <person name="Zhang L."/>
            <person name="Liao Z."/>
            <person name="Wang S."/>
            <person name="Yan T."/>
            <person name="Shi P."/>
            <person name="Liu M."/>
            <person name="Fu X."/>
            <person name="Pan Q."/>
            <person name="Wang Y."/>
            <person name="Lv Z."/>
            <person name="Lu X."/>
            <person name="Zhang F."/>
            <person name="Jiang W."/>
            <person name="Ma Y."/>
            <person name="Chen M."/>
            <person name="Hao X."/>
            <person name="Li L."/>
            <person name="Tang Y."/>
            <person name="Lv G."/>
            <person name="Zhou Y."/>
            <person name="Sun X."/>
            <person name="Brodelius P.E."/>
            <person name="Rose J.K.C."/>
            <person name="Tang K."/>
        </authorList>
    </citation>
    <scope>NUCLEOTIDE SEQUENCE [LARGE SCALE GENOMIC DNA]</scope>
    <source>
        <strain evidence="6">cv. Huhao1</strain>
        <tissue evidence="5">Leaf</tissue>
    </source>
</reference>
<comment type="caution">
    <text evidence="5">The sequence shown here is derived from an EMBL/GenBank/DDBJ whole genome shotgun (WGS) entry which is preliminary data.</text>
</comment>
<feature type="domain" description="Nucleotide-diphospho-sugar transferase" evidence="4">
    <location>
        <begin position="122"/>
        <end position="340"/>
    </location>
</feature>
<comment type="similarity">
    <text evidence="1 2">Belongs to the glycosyltransferase 77 family.</text>
</comment>
<sequence>MSLSSLHQRPLPKPNTLLSPKSQSQTPPHTFLSLFNRTTILLLITLIIFLGVFSPYITTIQTPSLFTSQNSPFETKWKTYTLREAVSFVAKNDTKTVIVCIVSEPYLSFLNNWLISIVRQKHHEKVLVIAEDYKTLFVVNEKWPGHAVLVPPVIDTQVAHKFGSQGFFNFTARRPQHLLNILELGYNVMYNDVDMVWLADPFPYLKGNHDVYFMDDMTPVKPLDHPNVLPPPGKKGRTYICSCMIYMHPTPGAKLLMKKWIEELKDQPWSRAKKANDQPGFNWALNKTAGQVDMYLLPQAAFPTGGLYFKNKTWVKETKGKHVIIHNNYIVGFEKKVKRFHDYGLWLVDDHASESPLGRLD</sequence>
<keyword evidence="2" id="KW-0812">Transmembrane</keyword>
<dbReference type="GO" id="GO:0010306">
    <property type="term" value="P:rhamnogalacturonan II biosynthetic process"/>
    <property type="evidence" value="ECO:0007669"/>
    <property type="project" value="TreeGrafter"/>
</dbReference>
<dbReference type="GO" id="GO:0000139">
    <property type="term" value="C:Golgi membrane"/>
    <property type="evidence" value="ECO:0007669"/>
    <property type="project" value="UniProtKB-SubCell"/>
</dbReference>
<name>A0A2U1Q0N4_ARTAN</name>
<dbReference type="EC" id="2.4.2.-" evidence="2"/>
<keyword evidence="2" id="KW-1133">Transmembrane helix</keyword>
<evidence type="ECO:0000256" key="1">
    <source>
        <dbReference type="ARBA" id="ARBA00007033"/>
    </source>
</evidence>
<keyword evidence="6" id="KW-1185">Reference proteome</keyword>